<dbReference type="Proteomes" id="UP000663868">
    <property type="component" value="Unassembled WGS sequence"/>
</dbReference>
<dbReference type="PANTHER" id="PTHR45080:SF8">
    <property type="entry name" value="IG-LIKE DOMAIN-CONTAINING PROTEIN"/>
    <property type="match status" value="1"/>
</dbReference>
<feature type="non-terminal residue" evidence="6">
    <location>
        <position position="333"/>
    </location>
</feature>
<feature type="non-terminal residue" evidence="6">
    <location>
        <position position="1"/>
    </location>
</feature>
<keyword evidence="3" id="KW-0393">Immunoglobulin domain</keyword>
<evidence type="ECO:0000259" key="5">
    <source>
        <dbReference type="PROSITE" id="PS50835"/>
    </source>
</evidence>
<dbReference type="SMART" id="SM00409">
    <property type="entry name" value="IG"/>
    <property type="match status" value="3"/>
</dbReference>
<accession>A0A820JJ24</accession>
<dbReference type="SUPFAM" id="SSF48726">
    <property type="entry name" value="Immunoglobulin"/>
    <property type="match status" value="3"/>
</dbReference>
<evidence type="ECO:0000256" key="3">
    <source>
        <dbReference type="ARBA" id="ARBA00023319"/>
    </source>
</evidence>
<dbReference type="GO" id="GO:0005886">
    <property type="term" value="C:plasma membrane"/>
    <property type="evidence" value="ECO:0007669"/>
    <property type="project" value="TreeGrafter"/>
</dbReference>
<dbReference type="FunFam" id="2.60.40.10:FF:000032">
    <property type="entry name" value="palladin isoform X1"/>
    <property type="match status" value="1"/>
</dbReference>
<feature type="region of interest" description="Disordered" evidence="4">
    <location>
        <begin position="65"/>
        <end position="88"/>
    </location>
</feature>
<dbReference type="GO" id="GO:0007156">
    <property type="term" value="P:homophilic cell adhesion via plasma membrane adhesion molecules"/>
    <property type="evidence" value="ECO:0007669"/>
    <property type="project" value="TreeGrafter"/>
</dbReference>
<sequence>QKKNKLGKQETEPVKVNVTAPIVVKTKLPETVDGILGEQTVLTVEAEGLPQPKVTWLFNGQPIKPSPKHKIETSKDNPNQTTLTIPKLDTPDTGKYTAVIDNGLEKIETTTTLNVHTKPKLESKLEPKLKFDITQQAQIPIRLSGENNTVSWYKDSQEIKFDKRIRVVTEEYNSYKLIIDDLRSEDKGTYSMIIKNKGGNLEIKTVLNVKEQKPQLLSDLSDSPAANTAKIGEKFFLEIRAQGKPRPQVTWLFNGQELSSNSSDYELIVTEDGTYRIVFNQFHERYLGEYQAIITSTAGTIRTKVIRVVGQQAPIFTQAPPKFIQIKTGEKLT</sequence>
<evidence type="ECO:0000256" key="4">
    <source>
        <dbReference type="SAM" id="MobiDB-lite"/>
    </source>
</evidence>
<protein>
    <recommendedName>
        <fullName evidence="5">Ig-like domain-containing protein</fullName>
    </recommendedName>
</protein>
<dbReference type="Pfam" id="PF07679">
    <property type="entry name" value="I-set"/>
    <property type="match status" value="3"/>
</dbReference>
<dbReference type="InterPro" id="IPR050958">
    <property type="entry name" value="Cell_Adh-Cytoskel_Orgn"/>
</dbReference>
<evidence type="ECO:0000256" key="2">
    <source>
        <dbReference type="ARBA" id="ARBA00023157"/>
    </source>
</evidence>
<dbReference type="PANTHER" id="PTHR45080">
    <property type="entry name" value="CONTACTIN 5"/>
    <property type="match status" value="1"/>
</dbReference>
<evidence type="ECO:0000256" key="1">
    <source>
        <dbReference type="ARBA" id="ARBA00022729"/>
    </source>
</evidence>
<evidence type="ECO:0000313" key="7">
    <source>
        <dbReference type="Proteomes" id="UP000663868"/>
    </source>
</evidence>
<dbReference type="Gene3D" id="2.60.40.10">
    <property type="entry name" value="Immunoglobulins"/>
    <property type="match status" value="3"/>
</dbReference>
<dbReference type="InterPro" id="IPR003598">
    <property type="entry name" value="Ig_sub2"/>
</dbReference>
<proteinExistence type="predicted"/>
<dbReference type="InterPro" id="IPR036179">
    <property type="entry name" value="Ig-like_dom_sf"/>
</dbReference>
<reference evidence="6" key="1">
    <citation type="submission" date="2021-02" db="EMBL/GenBank/DDBJ databases">
        <authorList>
            <person name="Nowell W R."/>
        </authorList>
    </citation>
    <scope>NUCLEOTIDE SEQUENCE</scope>
</reference>
<dbReference type="EMBL" id="CAJOBB010016187">
    <property type="protein sequence ID" value="CAF4325388.1"/>
    <property type="molecule type" value="Genomic_DNA"/>
</dbReference>
<comment type="caution">
    <text evidence="6">The sequence shown here is derived from an EMBL/GenBank/DDBJ whole genome shotgun (WGS) entry which is preliminary data.</text>
</comment>
<keyword evidence="2" id="KW-1015">Disulfide bond</keyword>
<organism evidence="6 7">
    <name type="scientific">Adineta steineri</name>
    <dbReference type="NCBI Taxonomy" id="433720"/>
    <lineage>
        <taxon>Eukaryota</taxon>
        <taxon>Metazoa</taxon>
        <taxon>Spiralia</taxon>
        <taxon>Gnathifera</taxon>
        <taxon>Rotifera</taxon>
        <taxon>Eurotatoria</taxon>
        <taxon>Bdelloidea</taxon>
        <taxon>Adinetida</taxon>
        <taxon>Adinetidae</taxon>
        <taxon>Adineta</taxon>
    </lineage>
</organism>
<dbReference type="InterPro" id="IPR007110">
    <property type="entry name" value="Ig-like_dom"/>
</dbReference>
<dbReference type="SMART" id="SM00408">
    <property type="entry name" value="IGc2"/>
    <property type="match status" value="2"/>
</dbReference>
<dbReference type="AlphaFoldDB" id="A0A820JJ24"/>
<dbReference type="InterPro" id="IPR013098">
    <property type="entry name" value="Ig_I-set"/>
</dbReference>
<dbReference type="PROSITE" id="PS50835">
    <property type="entry name" value="IG_LIKE"/>
    <property type="match status" value="1"/>
</dbReference>
<gene>
    <name evidence="6" type="ORF">KXQ929_LOCUS46863</name>
</gene>
<evidence type="ECO:0000313" key="6">
    <source>
        <dbReference type="EMBL" id="CAF4325388.1"/>
    </source>
</evidence>
<feature type="domain" description="Ig-like" evidence="5">
    <location>
        <begin position="21"/>
        <end position="114"/>
    </location>
</feature>
<dbReference type="InterPro" id="IPR013783">
    <property type="entry name" value="Ig-like_fold"/>
</dbReference>
<dbReference type="InterPro" id="IPR003599">
    <property type="entry name" value="Ig_sub"/>
</dbReference>
<keyword evidence="1" id="KW-0732">Signal</keyword>
<name>A0A820JJ24_9BILA</name>